<dbReference type="GO" id="GO:0003677">
    <property type="term" value="F:DNA binding"/>
    <property type="evidence" value="ECO:0007669"/>
    <property type="project" value="UniProtKB-UniRule"/>
</dbReference>
<dbReference type="EMBL" id="KL648645">
    <property type="protein sequence ID" value="KEY66789.1"/>
    <property type="molecule type" value="Genomic_DNA"/>
</dbReference>
<dbReference type="PROSITE" id="PS50118">
    <property type="entry name" value="HMG_BOX_2"/>
    <property type="match status" value="1"/>
</dbReference>
<dbReference type="InterPro" id="IPR009071">
    <property type="entry name" value="HMG_box_dom"/>
</dbReference>
<keyword evidence="1" id="KW-0539">Nucleus</keyword>
<reference evidence="4 5" key="1">
    <citation type="journal article" date="2014" name="BMC Genomics">
        <title>Comparative genome sequencing reveals chemotype-specific gene clusters in the toxigenic black mold Stachybotrys.</title>
        <authorList>
            <person name="Semeiks J."/>
            <person name="Borek D."/>
            <person name="Otwinowski Z."/>
            <person name="Grishin N.V."/>
        </authorList>
    </citation>
    <scope>NUCLEOTIDE SEQUENCE [LARGE SCALE GENOMIC DNA]</scope>
    <source>
        <strain evidence="5">CBS 109288 / IBT 7711</strain>
    </source>
</reference>
<evidence type="ECO:0000259" key="3">
    <source>
        <dbReference type="PROSITE" id="PS50118"/>
    </source>
</evidence>
<keyword evidence="5" id="KW-1185">Reference proteome</keyword>
<proteinExistence type="predicted"/>
<protein>
    <recommendedName>
        <fullName evidence="3">HMG box domain-containing protein</fullName>
    </recommendedName>
</protein>
<feature type="compositionally biased region" description="Low complexity" evidence="2">
    <location>
        <begin position="45"/>
        <end position="61"/>
    </location>
</feature>
<evidence type="ECO:0000256" key="2">
    <source>
        <dbReference type="SAM" id="MobiDB-lite"/>
    </source>
</evidence>
<feature type="region of interest" description="Disordered" evidence="2">
    <location>
        <begin position="44"/>
        <end position="127"/>
    </location>
</feature>
<evidence type="ECO:0000313" key="4">
    <source>
        <dbReference type="EMBL" id="KEY66789.1"/>
    </source>
</evidence>
<gene>
    <name evidence="4" type="ORF">S7711_07961</name>
</gene>
<dbReference type="Gene3D" id="1.10.30.10">
    <property type="entry name" value="High mobility group box domain"/>
    <property type="match status" value="2"/>
</dbReference>
<organism evidence="4 5">
    <name type="scientific">Stachybotrys chartarum (strain CBS 109288 / IBT 7711)</name>
    <name type="common">Toxic black mold</name>
    <name type="synonym">Stilbospora chartarum</name>
    <dbReference type="NCBI Taxonomy" id="1280523"/>
    <lineage>
        <taxon>Eukaryota</taxon>
        <taxon>Fungi</taxon>
        <taxon>Dikarya</taxon>
        <taxon>Ascomycota</taxon>
        <taxon>Pezizomycotina</taxon>
        <taxon>Sordariomycetes</taxon>
        <taxon>Hypocreomycetidae</taxon>
        <taxon>Hypocreales</taxon>
        <taxon>Stachybotryaceae</taxon>
        <taxon>Stachybotrys</taxon>
    </lineage>
</organism>
<dbReference type="AlphaFoldDB" id="A0A084ANB0"/>
<feature type="domain" description="HMG box" evidence="3">
    <location>
        <begin position="258"/>
        <end position="322"/>
    </location>
</feature>
<feature type="DNA-binding region" description="HMG box" evidence="1">
    <location>
        <begin position="258"/>
        <end position="322"/>
    </location>
</feature>
<dbReference type="SUPFAM" id="SSF47095">
    <property type="entry name" value="HMG-box"/>
    <property type="match status" value="2"/>
</dbReference>
<name>A0A084ANB0_STACB</name>
<sequence>MLNTIGWASARRLALAGKPALAQSSMASQRLAIRPAPIARSFAFSASTPSPAKASTDAASAKTKKTDPAAKKQAAKAAADKKKAKEKAAKEKERAARAKEKEKAAKARAKAKAAAAKPKPAKKAKELTPEQLSKFEIKELKKLSLLDEPDILPATPWHLYLSQGSKARFEENPSLKLTEYVGVLSTEYHNLTESQLEDLKTQAAANREANAQAHQAWVESHSPAAIYAANIARRRLRNRPDVSKTYKGLRSLEHSRLPGRARASFPLYMRANYHNMDGETNAEKFRAVAEAWRNLPDAEKQPFIDLSHAELEKTRAETLALKQEAHDYWKEKTTLGCPISPRS</sequence>
<dbReference type="GO" id="GO:0005634">
    <property type="term" value="C:nucleus"/>
    <property type="evidence" value="ECO:0007669"/>
    <property type="project" value="UniProtKB-UniRule"/>
</dbReference>
<dbReference type="Proteomes" id="UP000028045">
    <property type="component" value="Unassembled WGS sequence"/>
</dbReference>
<dbReference type="HOGENOM" id="CLU_048021_2_1_1"/>
<dbReference type="InterPro" id="IPR036910">
    <property type="entry name" value="HMG_box_dom_sf"/>
</dbReference>
<evidence type="ECO:0000256" key="1">
    <source>
        <dbReference type="PROSITE-ProRule" id="PRU00267"/>
    </source>
</evidence>
<accession>A0A084ANB0</accession>
<evidence type="ECO:0000313" key="5">
    <source>
        <dbReference type="Proteomes" id="UP000028045"/>
    </source>
</evidence>
<dbReference type="SMART" id="SM00398">
    <property type="entry name" value="HMG"/>
    <property type="match status" value="2"/>
</dbReference>
<keyword evidence="1" id="KW-0238">DNA-binding</keyword>
<feature type="compositionally biased region" description="Basic and acidic residues" evidence="2">
    <location>
        <begin position="78"/>
        <end position="105"/>
    </location>
</feature>
<dbReference type="OrthoDB" id="1919336at2759"/>